<keyword evidence="1" id="KW-0812">Transmembrane</keyword>
<keyword evidence="1" id="KW-1133">Transmembrane helix</keyword>
<name>A0A0B4XEV4_9HYPH</name>
<evidence type="ECO:0000256" key="1">
    <source>
        <dbReference type="SAM" id="Phobius"/>
    </source>
</evidence>
<evidence type="ECO:0008006" key="4">
    <source>
        <dbReference type="Google" id="ProtNLM"/>
    </source>
</evidence>
<protein>
    <recommendedName>
        <fullName evidence="4">Transmembrane protein</fullName>
    </recommendedName>
</protein>
<dbReference type="Proteomes" id="UP000031368">
    <property type="component" value="Plasmid pRgalR602c"/>
</dbReference>
<keyword evidence="1" id="KW-0472">Membrane</keyword>
<reference evidence="2 3" key="1">
    <citation type="submission" date="2013-11" db="EMBL/GenBank/DDBJ databases">
        <title>Complete genome sequence of Rhizobium gallicum bv. gallicum R602.</title>
        <authorList>
            <person name="Bustos P."/>
            <person name="Santamaria R.I."/>
            <person name="Lozano L."/>
            <person name="Acosta J.L."/>
            <person name="Ormeno-Orrillo E."/>
            <person name="Rogel M.A."/>
            <person name="Romero D."/>
            <person name="Cevallos M.A."/>
            <person name="Martinez-Romero E."/>
            <person name="Gonzalez V."/>
        </authorList>
    </citation>
    <scope>NUCLEOTIDE SEQUENCE [LARGE SCALE GENOMIC DNA]</scope>
    <source>
        <strain evidence="2 3">R602</strain>
        <plasmid evidence="2 3">pRgalR602c</plasmid>
    </source>
</reference>
<accession>A0A0B4XEV4</accession>
<geneLocation type="plasmid" evidence="2 3">
    <name>pRgalR602c</name>
</geneLocation>
<dbReference type="KEGG" id="rga:RGR602_PC00960"/>
<evidence type="ECO:0000313" key="3">
    <source>
        <dbReference type="Proteomes" id="UP000031368"/>
    </source>
</evidence>
<keyword evidence="3" id="KW-1185">Reference proteome</keyword>
<sequence length="137" mass="14828">MPPRKRTDTAPLVAKGAKIGEPVPKAIVDTNTAAVGIPPQPDYDPREEISALRKQMEALRQQISDAAQSVKGGARQAARQTEATVKLYPVSSLLTAAAVAGAFAFAIAGLRSSTPRSRYDRALDEVRDLYDRIRDRL</sequence>
<evidence type="ECO:0000313" key="2">
    <source>
        <dbReference type="EMBL" id="AJD44992.1"/>
    </source>
</evidence>
<organism evidence="2 3">
    <name type="scientific">Rhizobium gallicum bv. gallicum R602sp</name>
    <dbReference type="NCBI Taxonomy" id="1041138"/>
    <lineage>
        <taxon>Bacteria</taxon>
        <taxon>Pseudomonadati</taxon>
        <taxon>Pseudomonadota</taxon>
        <taxon>Alphaproteobacteria</taxon>
        <taxon>Hyphomicrobiales</taxon>
        <taxon>Rhizobiaceae</taxon>
        <taxon>Rhizobium/Agrobacterium group</taxon>
        <taxon>Rhizobium</taxon>
    </lineage>
</organism>
<keyword evidence="2" id="KW-0614">Plasmid</keyword>
<feature type="transmembrane region" description="Helical" evidence="1">
    <location>
        <begin position="87"/>
        <end position="110"/>
    </location>
</feature>
<gene>
    <name evidence="2" type="ORF">RGR602_PC00960</name>
</gene>
<dbReference type="EMBL" id="CP006880">
    <property type="protein sequence ID" value="AJD44992.1"/>
    <property type="molecule type" value="Genomic_DNA"/>
</dbReference>
<dbReference type="RefSeq" id="WP_040115293.1">
    <property type="nucleotide sequence ID" value="NZ_CP006880.1"/>
</dbReference>
<proteinExistence type="predicted"/>
<dbReference type="AlphaFoldDB" id="A0A0B4XEV4"/>
<dbReference type="HOGENOM" id="CLU_1884089_0_0_5"/>